<evidence type="ECO:0000313" key="1">
    <source>
        <dbReference type="EMBL" id="TKR70374.1"/>
    </source>
</evidence>
<sequence length="66" mass="7161">MSNSRRLSSISFTLIHDFDHVWLIHETCVHPGQPPAKEVGGASKASLAPAALRTEIGCRAITGQHR</sequence>
<keyword evidence="2" id="KW-1185">Reference proteome</keyword>
<protein>
    <submittedName>
        <fullName evidence="1">Uncharacterized protein</fullName>
    </submittedName>
</protein>
<organism evidence="1 2">
    <name type="scientific">Steinernema carpocapsae</name>
    <name type="common">Entomopathogenic nematode</name>
    <dbReference type="NCBI Taxonomy" id="34508"/>
    <lineage>
        <taxon>Eukaryota</taxon>
        <taxon>Metazoa</taxon>
        <taxon>Ecdysozoa</taxon>
        <taxon>Nematoda</taxon>
        <taxon>Chromadorea</taxon>
        <taxon>Rhabditida</taxon>
        <taxon>Tylenchina</taxon>
        <taxon>Panagrolaimomorpha</taxon>
        <taxon>Strongyloidoidea</taxon>
        <taxon>Steinernematidae</taxon>
        <taxon>Steinernema</taxon>
    </lineage>
</organism>
<gene>
    <name evidence="1" type="ORF">L596_022408</name>
</gene>
<reference evidence="1 2" key="2">
    <citation type="journal article" date="2019" name="G3 (Bethesda)">
        <title>Hybrid Assembly of the Genome of the Entomopathogenic Nematode Steinernema carpocapsae Identifies the X-Chromosome.</title>
        <authorList>
            <person name="Serra L."/>
            <person name="Macchietto M."/>
            <person name="Macias-Munoz A."/>
            <person name="McGill C.J."/>
            <person name="Rodriguez I.M."/>
            <person name="Rodriguez B."/>
            <person name="Murad R."/>
            <person name="Mortazavi A."/>
        </authorList>
    </citation>
    <scope>NUCLEOTIDE SEQUENCE [LARGE SCALE GENOMIC DNA]</scope>
    <source>
        <strain evidence="1 2">ALL</strain>
    </source>
</reference>
<accession>A0A4U5MLP9</accession>
<evidence type="ECO:0000313" key="2">
    <source>
        <dbReference type="Proteomes" id="UP000298663"/>
    </source>
</evidence>
<reference evidence="1 2" key="1">
    <citation type="journal article" date="2015" name="Genome Biol.">
        <title>Comparative genomics of Steinernema reveals deeply conserved gene regulatory networks.</title>
        <authorList>
            <person name="Dillman A.R."/>
            <person name="Macchietto M."/>
            <person name="Porter C.F."/>
            <person name="Rogers A."/>
            <person name="Williams B."/>
            <person name="Antoshechkin I."/>
            <person name="Lee M.M."/>
            <person name="Goodwin Z."/>
            <person name="Lu X."/>
            <person name="Lewis E.E."/>
            <person name="Goodrich-Blair H."/>
            <person name="Stock S.P."/>
            <person name="Adams B.J."/>
            <person name="Sternberg P.W."/>
            <person name="Mortazavi A."/>
        </authorList>
    </citation>
    <scope>NUCLEOTIDE SEQUENCE [LARGE SCALE GENOMIC DNA]</scope>
    <source>
        <strain evidence="1 2">ALL</strain>
    </source>
</reference>
<dbReference type="AlphaFoldDB" id="A0A4U5MLP9"/>
<dbReference type="Proteomes" id="UP000298663">
    <property type="component" value="Unassembled WGS sequence"/>
</dbReference>
<name>A0A4U5MLP9_STECR</name>
<proteinExistence type="predicted"/>
<dbReference type="EMBL" id="AZBU02000007">
    <property type="protein sequence ID" value="TKR70374.1"/>
    <property type="molecule type" value="Genomic_DNA"/>
</dbReference>
<comment type="caution">
    <text evidence="1">The sequence shown here is derived from an EMBL/GenBank/DDBJ whole genome shotgun (WGS) entry which is preliminary data.</text>
</comment>